<organism evidence="2 3">
    <name type="scientific">Actinomycetospora rhizophila</name>
    <dbReference type="NCBI Taxonomy" id="1416876"/>
    <lineage>
        <taxon>Bacteria</taxon>
        <taxon>Bacillati</taxon>
        <taxon>Actinomycetota</taxon>
        <taxon>Actinomycetes</taxon>
        <taxon>Pseudonocardiales</taxon>
        <taxon>Pseudonocardiaceae</taxon>
        <taxon>Actinomycetospora</taxon>
    </lineage>
</organism>
<keyword evidence="1" id="KW-0472">Membrane</keyword>
<evidence type="ECO:0000256" key="1">
    <source>
        <dbReference type="SAM" id="Phobius"/>
    </source>
</evidence>
<protein>
    <submittedName>
        <fullName evidence="2">Uncharacterized protein</fullName>
    </submittedName>
</protein>
<name>A0ABV9Z7D7_9PSEU</name>
<keyword evidence="3" id="KW-1185">Reference proteome</keyword>
<comment type="caution">
    <text evidence="2">The sequence shown here is derived from an EMBL/GenBank/DDBJ whole genome shotgun (WGS) entry which is preliminary data.</text>
</comment>
<proteinExistence type="predicted"/>
<reference evidence="3" key="1">
    <citation type="journal article" date="2019" name="Int. J. Syst. Evol. Microbiol.">
        <title>The Global Catalogue of Microorganisms (GCM) 10K type strain sequencing project: providing services to taxonomists for standard genome sequencing and annotation.</title>
        <authorList>
            <consortium name="The Broad Institute Genomics Platform"/>
            <consortium name="The Broad Institute Genome Sequencing Center for Infectious Disease"/>
            <person name="Wu L."/>
            <person name="Ma J."/>
        </authorList>
    </citation>
    <scope>NUCLEOTIDE SEQUENCE [LARGE SCALE GENOMIC DNA]</scope>
    <source>
        <strain evidence="3">XZYJ18</strain>
    </source>
</reference>
<evidence type="ECO:0000313" key="2">
    <source>
        <dbReference type="EMBL" id="MFC5137239.1"/>
    </source>
</evidence>
<dbReference type="Proteomes" id="UP001596175">
    <property type="component" value="Unassembled WGS sequence"/>
</dbReference>
<sequence length="207" mass="22868">MQTIIPIIGTLLGVVVGGFLNPVLSGRCNMRTRGRVAASQALEGVMAWRKAIEHMREAPGRLSSKDSEYYDVFLATELGSYKEFFSSDWWTENRADLYGVATPDQLRVIRGAAQASKGIKDLFVGMKEAGEEARKLLAGAKRDPNAFLNEQGVAREGSNLDEPQEGVAAELAKFSAQVKMPTEIFLVSQNWQTAINQLQKLSMPQRF</sequence>
<keyword evidence="1" id="KW-1133">Transmembrane helix</keyword>
<accession>A0ABV9Z7D7</accession>
<dbReference type="RefSeq" id="WP_378019444.1">
    <property type="nucleotide sequence ID" value="NZ_JBHSKG010000001.1"/>
</dbReference>
<evidence type="ECO:0000313" key="3">
    <source>
        <dbReference type="Proteomes" id="UP001596175"/>
    </source>
</evidence>
<keyword evidence="1" id="KW-0812">Transmembrane</keyword>
<gene>
    <name evidence="2" type="ORF">ACFPK1_03295</name>
</gene>
<dbReference type="EMBL" id="JBHSKG010000001">
    <property type="protein sequence ID" value="MFC5137239.1"/>
    <property type="molecule type" value="Genomic_DNA"/>
</dbReference>
<feature type="transmembrane region" description="Helical" evidence="1">
    <location>
        <begin position="6"/>
        <end position="24"/>
    </location>
</feature>